<dbReference type="InterPro" id="IPR038218">
    <property type="entry name" value="YuzD-like_sp"/>
</dbReference>
<proteinExistence type="predicted"/>
<organism evidence="1 2">
    <name type="scientific">Melghirimyces profundicolus</name>
    <dbReference type="NCBI Taxonomy" id="1242148"/>
    <lineage>
        <taxon>Bacteria</taxon>
        <taxon>Bacillati</taxon>
        <taxon>Bacillota</taxon>
        <taxon>Bacilli</taxon>
        <taxon>Bacillales</taxon>
        <taxon>Thermoactinomycetaceae</taxon>
        <taxon>Melghirimyces</taxon>
    </lineage>
</organism>
<reference evidence="1 2" key="1">
    <citation type="submission" date="2018-04" db="EMBL/GenBank/DDBJ databases">
        <title>Genomic Encyclopedia of Archaeal and Bacterial Type Strains, Phase II (KMG-II): from individual species to whole genera.</title>
        <authorList>
            <person name="Goeker M."/>
        </authorList>
    </citation>
    <scope>NUCLEOTIDE SEQUENCE [LARGE SCALE GENOMIC DNA]</scope>
    <source>
        <strain evidence="1 2">DSM 45787</strain>
    </source>
</reference>
<dbReference type="Gene3D" id="3.40.30.30">
    <property type="entry name" value="Hypothetical protein sa0798"/>
    <property type="match status" value="1"/>
</dbReference>
<accession>A0A2T6BSR1</accession>
<dbReference type="AlphaFoldDB" id="A0A2T6BSR1"/>
<dbReference type="InterPro" id="IPR009190">
    <property type="entry name" value="DUF1462"/>
</dbReference>
<dbReference type="Proteomes" id="UP000244240">
    <property type="component" value="Unassembled WGS sequence"/>
</dbReference>
<dbReference type="EMBL" id="QBKR01000013">
    <property type="protein sequence ID" value="PTX59130.1"/>
    <property type="molecule type" value="Genomic_DNA"/>
</dbReference>
<comment type="caution">
    <text evidence="1">The sequence shown here is derived from an EMBL/GenBank/DDBJ whole genome shotgun (WGS) entry which is preliminary data.</text>
</comment>
<protein>
    <submittedName>
        <fullName evidence="1">Disulfide oxidoreductase YuzD</fullName>
    </submittedName>
</protein>
<dbReference type="InterPro" id="IPR036249">
    <property type="entry name" value="Thioredoxin-like_sf"/>
</dbReference>
<gene>
    <name evidence="1" type="ORF">C8P63_11375</name>
</gene>
<dbReference type="OrthoDB" id="2389679at2"/>
<evidence type="ECO:0000313" key="1">
    <source>
        <dbReference type="EMBL" id="PTX59130.1"/>
    </source>
</evidence>
<dbReference type="Pfam" id="PF07315">
    <property type="entry name" value="DUF1462"/>
    <property type="match status" value="1"/>
</dbReference>
<sequence>MTMEKAEVLVYGAEELCPSCVHLPSARETASWLEAALKRKYGDVVSVRYVDIHAPGGEEETAFSRRVIEDELWYPVVVIQGEIVGEGNPRLKDIQRKLKAMGFSPKGETKVY</sequence>
<dbReference type="SUPFAM" id="SSF52833">
    <property type="entry name" value="Thioredoxin-like"/>
    <property type="match status" value="1"/>
</dbReference>
<name>A0A2T6BSR1_9BACL</name>
<keyword evidence="2" id="KW-1185">Reference proteome</keyword>
<dbReference type="RefSeq" id="WP_108023868.1">
    <property type="nucleotide sequence ID" value="NZ_QBKR01000013.1"/>
</dbReference>
<evidence type="ECO:0000313" key="2">
    <source>
        <dbReference type="Proteomes" id="UP000244240"/>
    </source>
</evidence>